<evidence type="ECO:0000313" key="2">
    <source>
        <dbReference type="Proteomes" id="UP000009017"/>
    </source>
</evidence>
<dbReference type="OrthoDB" id="9803993at2"/>
<dbReference type="GO" id="GO:0004177">
    <property type="term" value="F:aminopeptidase activity"/>
    <property type="evidence" value="ECO:0007669"/>
    <property type="project" value="InterPro"/>
</dbReference>
<dbReference type="HOGENOM" id="CLU_2803765_0_0_5"/>
<dbReference type="PRINTS" id="PR00919">
    <property type="entry name" value="THERMOPTASE"/>
</dbReference>
<dbReference type="AlphaFoldDB" id="J1K2V4"/>
<dbReference type="eggNOG" id="COG2309">
    <property type="taxonomic scope" value="Bacteria"/>
</dbReference>
<dbReference type="GO" id="GO:0006508">
    <property type="term" value="P:proteolysis"/>
    <property type="evidence" value="ECO:0007669"/>
    <property type="project" value="InterPro"/>
</dbReference>
<gene>
    <name evidence="1" type="ORF">ME3_00050</name>
</gene>
<dbReference type="RefSeq" id="WP_007476022.1">
    <property type="nucleotide sequence ID" value="NZ_JH725081.1"/>
</dbReference>
<proteinExistence type="predicted"/>
<keyword evidence="2" id="KW-1185">Reference proteome</keyword>
<dbReference type="InterPro" id="IPR000787">
    <property type="entry name" value="Peptidase_M29"/>
</dbReference>
<name>J1K2V4_9HYPH</name>
<sequence>MKYIVDAHASISQKIIQNNGKGNLLNEIAFVLHSLLILRRGLVFYNTLFDENAARYIALENVLSNAF</sequence>
<evidence type="ECO:0000313" key="1">
    <source>
        <dbReference type="EMBL" id="EJF91827.1"/>
    </source>
</evidence>
<dbReference type="Pfam" id="PF02073">
    <property type="entry name" value="Peptidase_M29"/>
    <property type="match status" value="1"/>
</dbReference>
<accession>J1K2V4</accession>
<dbReference type="SUPFAM" id="SSF144052">
    <property type="entry name" value="Thermophilic metalloprotease-like"/>
    <property type="match status" value="1"/>
</dbReference>
<dbReference type="EMBL" id="AIMA01000003">
    <property type="protein sequence ID" value="EJF91827.1"/>
    <property type="molecule type" value="Genomic_DNA"/>
</dbReference>
<dbReference type="PATRIC" id="fig|1094557.3.peg.49"/>
<organism evidence="1 2">
    <name type="scientific">Bartonella melophagi K-2C</name>
    <dbReference type="NCBI Taxonomy" id="1094557"/>
    <lineage>
        <taxon>Bacteria</taxon>
        <taxon>Pseudomonadati</taxon>
        <taxon>Pseudomonadota</taxon>
        <taxon>Alphaproteobacteria</taxon>
        <taxon>Hyphomicrobiales</taxon>
        <taxon>Bartonellaceae</taxon>
        <taxon>Bartonella</taxon>
    </lineage>
</organism>
<protein>
    <submittedName>
        <fullName evidence="1">Uncharacterized protein</fullName>
    </submittedName>
</protein>
<comment type="caution">
    <text evidence="1">The sequence shown here is derived from an EMBL/GenBank/DDBJ whole genome shotgun (WGS) entry which is preliminary data.</text>
</comment>
<reference evidence="1 2" key="1">
    <citation type="submission" date="2012-03" db="EMBL/GenBank/DDBJ databases">
        <title>The Genome Sequence of Bartonella melophagi K-2C.</title>
        <authorList>
            <consortium name="The Broad Institute Genome Sequencing Platform"/>
            <consortium name="The Broad Institute Genome Sequencing Center for Infectious Disease"/>
            <person name="Feldgarden M."/>
            <person name="Kirby J."/>
            <person name="Kosoy M."/>
            <person name="Birtles R."/>
            <person name="Probert W.S."/>
            <person name="Chiaraviglio L."/>
            <person name="Young S.K."/>
            <person name="Zeng Q."/>
            <person name="Gargeya S."/>
            <person name="Fitzgerald M."/>
            <person name="Haas B."/>
            <person name="Abouelleil A."/>
            <person name="Alvarado L."/>
            <person name="Arachchi H.M."/>
            <person name="Berlin A."/>
            <person name="Chapman S.B."/>
            <person name="Gearin G."/>
            <person name="Goldberg J."/>
            <person name="Griggs A."/>
            <person name="Gujja S."/>
            <person name="Hansen M."/>
            <person name="Heiman D."/>
            <person name="Howarth C."/>
            <person name="Larimer J."/>
            <person name="Lui A."/>
            <person name="MacDonald P.J.P."/>
            <person name="McCowen C."/>
            <person name="Montmayeur A."/>
            <person name="Murphy C."/>
            <person name="Neiman D."/>
            <person name="Pearson M."/>
            <person name="Priest M."/>
            <person name="Roberts A."/>
            <person name="Saif S."/>
            <person name="Shea T."/>
            <person name="Sisk P."/>
            <person name="Stolte C."/>
            <person name="Sykes S."/>
            <person name="Wortman J."/>
            <person name="Nusbaum C."/>
            <person name="Birren B."/>
        </authorList>
    </citation>
    <scope>NUCLEOTIDE SEQUENCE [LARGE SCALE GENOMIC DNA]</scope>
    <source>
        <strain evidence="1 2">K-2C</strain>
    </source>
</reference>
<dbReference type="Proteomes" id="UP000009017">
    <property type="component" value="Unassembled WGS sequence"/>
</dbReference>